<protein>
    <submittedName>
        <fullName evidence="2">Protein CBG27720</fullName>
    </submittedName>
</protein>
<feature type="region of interest" description="Disordered" evidence="1">
    <location>
        <begin position="63"/>
        <end position="87"/>
    </location>
</feature>
<dbReference type="CTD" id="68919169"/>
<sequence length="87" mass="9788">MVGDVTIVIILQSGSGGSSQSGSASSKVLRTRTRTNSFGESDMLFFLLQNGRLRRSEERLKKLRKVQEGKEKEKEQRLNPIPITEHD</sequence>
<feature type="compositionally biased region" description="Basic and acidic residues" evidence="1">
    <location>
        <begin position="63"/>
        <end position="77"/>
    </location>
</feature>
<evidence type="ECO:0000256" key="1">
    <source>
        <dbReference type="SAM" id="MobiDB-lite"/>
    </source>
</evidence>
<dbReference type="InParanoid" id="B6IJ18"/>
<dbReference type="Proteomes" id="UP000008549">
    <property type="component" value="Unassembled WGS sequence"/>
</dbReference>
<reference evidence="2 3" key="2">
    <citation type="journal article" date="2011" name="PLoS Genet.">
        <title>Caenorhabditis briggsae recombinant inbred line genotypes reveal inter-strain incompatibility and the evolution of recombination.</title>
        <authorList>
            <person name="Ross J.A."/>
            <person name="Koboldt D.C."/>
            <person name="Staisch J.E."/>
            <person name="Chamberlin H.M."/>
            <person name="Gupta B.P."/>
            <person name="Miller R.D."/>
            <person name="Baird S.E."/>
            <person name="Haag E.S."/>
        </authorList>
    </citation>
    <scope>NUCLEOTIDE SEQUENCE [LARGE SCALE GENOMIC DNA]</scope>
    <source>
        <strain evidence="2 3">AF16</strain>
    </source>
</reference>
<dbReference type="GeneID" id="68919169"/>
<dbReference type="KEGG" id="cbr:CBG_27720"/>
<dbReference type="AlphaFoldDB" id="B6IJ18"/>
<name>B6IJ18_CAEBR</name>
<proteinExistence type="predicted"/>
<accession>B6IJ18</accession>
<dbReference type="EMBL" id="HE600983">
    <property type="protein sequence ID" value="CAR99998.1"/>
    <property type="molecule type" value="Genomic_DNA"/>
</dbReference>
<keyword evidence="3" id="KW-1185">Reference proteome</keyword>
<dbReference type="HOGENOM" id="CLU_2485353_0_0_1"/>
<evidence type="ECO:0000313" key="2">
    <source>
        <dbReference type="EMBL" id="CAR99998.1"/>
    </source>
</evidence>
<reference evidence="2 3" key="1">
    <citation type="journal article" date="2003" name="PLoS Biol.">
        <title>The genome sequence of Caenorhabditis briggsae: a platform for comparative genomics.</title>
        <authorList>
            <person name="Stein L.D."/>
            <person name="Bao Z."/>
            <person name="Blasiar D."/>
            <person name="Blumenthal T."/>
            <person name="Brent M.R."/>
            <person name="Chen N."/>
            <person name="Chinwalla A."/>
            <person name="Clarke L."/>
            <person name="Clee C."/>
            <person name="Coghlan A."/>
            <person name="Coulson A."/>
            <person name="D'Eustachio P."/>
            <person name="Fitch D.H."/>
            <person name="Fulton L.A."/>
            <person name="Fulton R.E."/>
            <person name="Griffiths-Jones S."/>
            <person name="Harris T.W."/>
            <person name="Hillier L.W."/>
            <person name="Kamath R."/>
            <person name="Kuwabara P.E."/>
            <person name="Mardis E.R."/>
            <person name="Marra M.A."/>
            <person name="Miner T.L."/>
            <person name="Minx P."/>
            <person name="Mullikin J.C."/>
            <person name="Plumb R.W."/>
            <person name="Rogers J."/>
            <person name="Schein J.E."/>
            <person name="Sohrmann M."/>
            <person name="Spieth J."/>
            <person name="Stajich J.E."/>
            <person name="Wei C."/>
            <person name="Willey D."/>
            <person name="Wilson R.K."/>
            <person name="Durbin R."/>
            <person name="Waterston R.H."/>
        </authorList>
    </citation>
    <scope>NUCLEOTIDE SEQUENCE [LARGE SCALE GENOMIC DNA]</scope>
    <source>
        <strain evidence="2 3">AF16</strain>
    </source>
</reference>
<evidence type="ECO:0000313" key="3">
    <source>
        <dbReference type="Proteomes" id="UP000008549"/>
    </source>
</evidence>
<organism evidence="2 3">
    <name type="scientific">Caenorhabditis briggsae</name>
    <dbReference type="NCBI Taxonomy" id="6238"/>
    <lineage>
        <taxon>Eukaryota</taxon>
        <taxon>Metazoa</taxon>
        <taxon>Ecdysozoa</taxon>
        <taxon>Nematoda</taxon>
        <taxon>Chromadorea</taxon>
        <taxon>Rhabditida</taxon>
        <taxon>Rhabditina</taxon>
        <taxon>Rhabditomorpha</taxon>
        <taxon>Rhabditoidea</taxon>
        <taxon>Rhabditidae</taxon>
        <taxon>Peloderinae</taxon>
        <taxon>Caenorhabditis</taxon>
    </lineage>
</organism>
<dbReference type="RefSeq" id="XP_045099559.1">
    <property type="nucleotide sequence ID" value="XM_045239683.1"/>
</dbReference>
<gene>
    <name evidence="2" type="ORF">CBG27720</name>
    <name evidence="2" type="ORF">CBG_27720</name>
</gene>